<comment type="similarity">
    <text evidence="2">Belongs to the protein prenyltransferase subunit beta family.</text>
</comment>
<feature type="compositionally biased region" description="Basic and acidic residues" evidence="8">
    <location>
        <begin position="234"/>
        <end position="243"/>
    </location>
</feature>
<reference evidence="10 11" key="1">
    <citation type="journal article" date="2011" name="J. Gen. Appl. Microbiol.">
        <title>Draft genome sequencing of the enigmatic basidiomycete Mixia osmundae.</title>
        <authorList>
            <person name="Nishida H."/>
            <person name="Nagatsuka Y."/>
            <person name="Sugiyama J."/>
        </authorList>
    </citation>
    <scope>NUCLEOTIDE SEQUENCE [LARGE SCALE GENOMIC DNA]</scope>
    <source>
        <strain evidence="11">CBS 9802 / IAM 14324 / JCM 22182 / KY 12970</strain>
    </source>
</reference>
<evidence type="ECO:0000259" key="9">
    <source>
        <dbReference type="Pfam" id="PF00432"/>
    </source>
</evidence>
<comment type="caution">
    <text evidence="10">The sequence shown here is derived from an EMBL/GenBank/DDBJ whole genome shotgun (WGS) entry which is preliminary data.</text>
</comment>
<keyword evidence="11" id="KW-1185">Reference proteome</keyword>
<evidence type="ECO:0000256" key="5">
    <source>
        <dbReference type="ARBA" id="ARBA00022723"/>
    </source>
</evidence>
<dbReference type="HOGENOM" id="CLU_028946_2_2_1"/>
<dbReference type="InterPro" id="IPR008930">
    <property type="entry name" value="Terpenoid_cyclase/PrenylTrfase"/>
</dbReference>
<organism evidence="10 11">
    <name type="scientific">Mixia osmundae (strain CBS 9802 / IAM 14324 / JCM 22182 / KY 12970)</name>
    <dbReference type="NCBI Taxonomy" id="764103"/>
    <lineage>
        <taxon>Eukaryota</taxon>
        <taxon>Fungi</taxon>
        <taxon>Dikarya</taxon>
        <taxon>Basidiomycota</taxon>
        <taxon>Pucciniomycotina</taxon>
        <taxon>Mixiomycetes</taxon>
        <taxon>Mixiales</taxon>
        <taxon>Mixiaceae</taxon>
        <taxon>Mixia</taxon>
    </lineage>
</organism>
<sequence length="339" mass="36831">MTGAQSGLHTAKHASHALFSLILLPQEYIGEDSNRMSLAYFSLGILSLSGALSEPSPSARLPERRRTEYLAWIYAQQSSSGGFRGAPGSDESHLAMTYTALLSLAMLGDTSLSHVDRVGAVAFVKACQGRDGSFAPFPRSNERDVRFSYCACAIATLLDDWSCIDRDSLVHYLLRCRGFDGAFGQVPGAESQGGTTYCCLASLAMADSLHKIDDPASLIRWSVSRQVEPDEEQREALAERGQTDRMAGFEGRPGKPPDACYSFWQTASLQILGEDVGDVRADTAWLLACQDERRGGIARSPGDYSGERGTALCAQGVTREARQISTIRISAWQRLPCTE</sequence>
<comment type="cofactor">
    <cofactor evidence="1">
        <name>Zn(2+)</name>
        <dbReference type="ChEBI" id="CHEBI:29105"/>
    </cofactor>
</comment>
<keyword evidence="3" id="KW-0637">Prenyltransferase</keyword>
<dbReference type="GO" id="GO:0046872">
    <property type="term" value="F:metal ion binding"/>
    <property type="evidence" value="ECO:0007669"/>
    <property type="project" value="UniProtKB-KW"/>
</dbReference>
<accession>G7E8R0</accession>
<dbReference type="GO" id="GO:0005953">
    <property type="term" value="C:CAAX-protein geranylgeranyltransferase complex"/>
    <property type="evidence" value="ECO:0007669"/>
    <property type="project" value="TreeGrafter"/>
</dbReference>
<name>G7E8R0_MIXOS</name>
<keyword evidence="7" id="KW-0862">Zinc</keyword>
<dbReference type="AlphaFoldDB" id="G7E8R0"/>
<evidence type="ECO:0000256" key="4">
    <source>
        <dbReference type="ARBA" id="ARBA00022679"/>
    </source>
</evidence>
<feature type="region of interest" description="Disordered" evidence="8">
    <location>
        <begin position="230"/>
        <end position="254"/>
    </location>
</feature>
<keyword evidence="6" id="KW-0677">Repeat</keyword>
<keyword evidence="5" id="KW-0479">Metal-binding</keyword>
<dbReference type="Pfam" id="PF00432">
    <property type="entry name" value="Prenyltrans"/>
    <property type="match status" value="1"/>
</dbReference>
<evidence type="ECO:0000313" key="10">
    <source>
        <dbReference type="EMBL" id="GAA99528.1"/>
    </source>
</evidence>
<evidence type="ECO:0000256" key="8">
    <source>
        <dbReference type="SAM" id="MobiDB-lite"/>
    </source>
</evidence>
<dbReference type="GO" id="GO:0004662">
    <property type="term" value="F:CAAX-protein geranylgeranyltransferase activity"/>
    <property type="evidence" value="ECO:0007669"/>
    <property type="project" value="TreeGrafter"/>
</dbReference>
<dbReference type="PANTHER" id="PTHR11774:SF4">
    <property type="entry name" value="GERANYLGERANYL TRANSFERASE TYPE-1 SUBUNIT BETA"/>
    <property type="match status" value="1"/>
</dbReference>
<dbReference type="InterPro" id="IPR001330">
    <property type="entry name" value="Prenyltrans"/>
</dbReference>
<dbReference type="InParanoid" id="G7E8R0"/>
<keyword evidence="4" id="KW-0808">Transferase</keyword>
<dbReference type="STRING" id="764103.G7E8R0"/>
<dbReference type="eggNOG" id="KOG0367">
    <property type="taxonomic scope" value="Eukaryota"/>
</dbReference>
<dbReference type="PANTHER" id="PTHR11774">
    <property type="entry name" value="GERANYLGERANYL TRANSFERASE TYPE BETA SUBUNIT"/>
    <property type="match status" value="1"/>
</dbReference>
<dbReference type="RefSeq" id="XP_014568756.1">
    <property type="nucleotide sequence ID" value="XM_014713270.1"/>
</dbReference>
<dbReference type="InterPro" id="IPR045089">
    <property type="entry name" value="PGGT1B-like"/>
</dbReference>
<dbReference type="SUPFAM" id="SSF48239">
    <property type="entry name" value="Terpenoid cyclases/Protein prenyltransferases"/>
    <property type="match status" value="1"/>
</dbReference>
<dbReference type="Gene3D" id="1.50.10.20">
    <property type="match status" value="1"/>
</dbReference>
<feature type="domain" description="Prenyltransferase alpha-alpha toroid" evidence="9">
    <location>
        <begin position="8"/>
        <end position="304"/>
    </location>
</feature>
<reference evidence="10 11" key="2">
    <citation type="journal article" date="2012" name="Open Biol.">
        <title>Characteristics of nucleosomes and linker DNA regions on the genome of the basidiomycete Mixia osmundae revealed by mono- and dinucleosome mapping.</title>
        <authorList>
            <person name="Nishida H."/>
            <person name="Kondo S."/>
            <person name="Matsumoto T."/>
            <person name="Suzuki Y."/>
            <person name="Yoshikawa H."/>
            <person name="Taylor T.D."/>
            <person name="Sugiyama J."/>
        </authorList>
    </citation>
    <scope>NUCLEOTIDE SEQUENCE [LARGE SCALE GENOMIC DNA]</scope>
    <source>
        <strain evidence="11">CBS 9802 / IAM 14324 / JCM 22182 / KY 12970</strain>
    </source>
</reference>
<evidence type="ECO:0000256" key="6">
    <source>
        <dbReference type="ARBA" id="ARBA00022737"/>
    </source>
</evidence>
<evidence type="ECO:0000256" key="1">
    <source>
        <dbReference type="ARBA" id="ARBA00001947"/>
    </source>
</evidence>
<proteinExistence type="inferred from homology"/>
<dbReference type="EMBL" id="BABT02000220">
    <property type="protein sequence ID" value="GAA99528.1"/>
    <property type="molecule type" value="Genomic_DNA"/>
</dbReference>
<dbReference type="OrthoDB" id="24893at2759"/>
<dbReference type="CDD" id="cd02890">
    <property type="entry name" value="PTase"/>
    <property type="match status" value="1"/>
</dbReference>
<evidence type="ECO:0000256" key="2">
    <source>
        <dbReference type="ARBA" id="ARBA00010497"/>
    </source>
</evidence>
<evidence type="ECO:0000256" key="7">
    <source>
        <dbReference type="ARBA" id="ARBA00022833"/>
    </source>
</evidence>
<evidence type="ECO:0000313" key="11">
    <source>
        <dbReference type="Proteomes" id="UP000009131"/>
    </source>
</evidence>
<dbReference type="Proteomes" id="UP000009131">
    <property type="component" value="Unassembled WGS sequence"/>
</dbReference>
<dbReference type="OMA" id="RWCLMRQ"/>
<gene>
    <name evidence="10" type="primary">Mo06229</name>
    <name evidence="10" type="ORF">E5Q_06229</name>
</gene>
<protein>
    <recommendedName>
        <fullName evidence="9">Prenyltransferase alpha-alpha toroid domain-containing protein</fullName>
    </recommendedName>
</protein>
<evidence type="ECO:0000256" key="3">
    <source>
        <dbReference type="ARBA" id="ARBA00022602"/>
    </source>
</evidence>